<gene>
    <name evidence="1" type="ORF">FHU35_13710</name>
</gene>
<dbReference type="Proteomes" id="UP000316184">
    <property type="component" value="Unassembled WGS sequence"/>
</dbReference>
<evidence type="ECO:0000313" key="2">
    <source>
        <dbReference type="Proteomes" id="UP000316184"/>
    </source>
</evidence>
<reference evidence="1 2" key="1">
    <citation type="submission" date="2019-06" db="EMBL/GenBank/DDBJ databases">
        <title>Sequencing the genomes of 1000 actinobacteria strains.</title>
        <authorList>
            <person name="Klenk H.-P."/>
        </authorList>
    </citation>
    <scope>NUCLEOTIDE SEQUENCE [LARGE SCALE GENOMIC DNA]</scope>
    <source>
        <strain evidence="1 2">DSM 46699</strain>
    </source>
</reference>
<comment type="caution">
    <text evidence="1">The sequence shown here is derived from an EMBL/GenBank/DDBJ whole genome shotgun (WGS) entry which is preliminary data.</text>
</comment>
<protein>
    <submittedName>
        <fullName evidence="1">Uncharacterized protein</fullName>
    </submittedName>
</protein>
<dbReference type="RefSeq" id="WP_145741354.1">
    <property type="nucleotide sequence ID" value="NZ_VIWX01000003.1"/>
</dbReference>
<dbReference type="OrthoDB" id="3693976at2"/>
<dbReference type="AlphaFoldDB" id="A0A561U6J5"/>
<keyword evidence="2" id="KW-1185">Reference proteome</keyword>
<sequence>MQDPYFVQVDTAELADLTRALELLDAEAPLNDRYRKMLAESRDQLAAPQIRLTQARGLAKRLMVLIKAAGPDFPGTLAADGLETLNAGKAQANDLVFRPEEA</sequence>
<name>A0A561U6J5_9PSEU</name>
<organism evidence="1 2">
    <name type="scientific">Saccharopolyspora dendranthemae</name>
    <dbReference type="NCBI Taxonomy" id="1181886"/>
    <lineage>
        <taxon>Bacteria</taxon>
        <taxon>Bacillati</taxon>
        <taxon>Actinomycetota</taxon>
        <taxon>Actinomycetes</taxon>
        <taxon>Pseudonocardiales</taxon>
        <taxon>Pseudonocardiaceae</taxon>
        <taxon>Saccharopolyspora</taxon>
    </lineage>
</organism>
<dbReference type="EMBL" id="VIWX01000003">
    <property type="protein sequence ID" value="TWF94988.1"/>
    <property type="molecule type" value="Genomic_DNA"/>
</dbReference>
<evidence type="ECO:0000313" key="1">
    <source>
        <dbReference type="EMBL" id="TWF94988.1"/>
    </source>
</evidence>
<proteinExistence type="predicted"/>
<accession>A0A561U6J5</accession>